<dbReference type="GO" id="GO:0003735">
    <property type="term" value="F:structural constituent of ribosome"/>
    <property type="evidence" value="ECO:0007669"/>
    <property type="project" value="InterPro"/>
</dbReference>
<dbReference type="Gene3D" id="2.30.30.30">
    <property type="match status" value="1"/>
</dbReference>
<evidence type="ECO:0000313" key="8">
    <source>
        <dbReference type="Proteomes" id="UP000228781"/>
    </source>
</evidence>
<dbReference type="AlphaFoldDB" id="A0A2M8EJR9"/>
<accession>A0A2M8EJR9</accession>
<comment type="function">
    <text evidence="5">One of two assembly initiator proteins, it binds directly to the 5'-end of the 23S rRNA, where it nucleates assembly of the 50S subunit.</text>
</comment>
<keyword evidence="5" id="KW-0699">rRNA-binding</keyword>
<dbReference type="NCBIfam" id="TIGR01079">
    <property type="entry name" value="rplX_bact"/>
    <property type="match status" value="1"/>
</dbReference>
<dbReference type="PANTHER" id="PTHR12903">
    <property type="entry name" value="MITOCHONDRIAL RIBOSOMAL PROTEIN L24"/>
    <property type="match status" value="1"/>
</dbReference>
<dbReference type="EMBL" id="PFSK01000014">
    <property type="protein sequence ID" value="PJC22992.1"/>
    <property type="molecule type" value="Genomic_DNA"/>
</dbReference>
<dbReference type="GO" id="GO:0019843">
    <property type="term" value="F:rRNA binding"/>
    <property type="evidence" value="ECO:0007669"/>
    <property type="project" value="UniProtKB-UniRule"/>
</dbReference>
<reference evidence="8" key="1">
    <citation type="submission" date="2017-09" db="EMBL/GenBank/DDBJ databases">
        <title>Depth-based differentiation of microbial function through sediment-hosted aquifers and enrichment of novel symbionts in the deep terrestrial subsurface.</title>
        <authorList>
            <person name="Probst A.J."/>
            <person name="Ladd B."/>
            <person name="Jarett J.K."/>
            <person name="Geller-Mcgrath D.E."/>
            <person name="Sieber C.M.K."/>
            <person name="Emerson J.B."/>
            <person name="Anantharaman K."/>
            <person name="Thomas B.C."/>
            <person name="Malmstrom R."/>
            <person name="Stieglmeier M."/>
            <person name="Klingl A."/>
            <person name="Woyke T."/>
            <person name="Ryan C.M."/>
            <person name="Banfield J.F."/>
        </authorList>
    </citation>
    <scope>NUCLEOTIDE SEQUENCE [LARGE SCALE GENOMIC DNA]</scope>
</reference>
<dbReference type="InterPro" id="IPR005824">
    <property type="entry name" value="KOW"/>
</dbReference>
<dbReference type="GO" id="GO:0006412">
    <property type="term" value="P:translation"/>
    <property type="evidence" value="ECO:0007669"/>
    <property type="project" value="UniProtKB-UniRule"/>
</dbReference>
<evidence type="ECO:0000256" key="2">
    <source>
        <dbReference type="ARBA" id="ARBA00022980"/>
    </source>
</evidence>
<keyword evidence="3 5" id="KW-0687">Ribonucleoprotein</keyword>
<evidence type="ECO:0000256" key="4">
    <source>
        <dbReference type="ARBA" id="ARBA00035206"/>
    </source>
</evidence>
<feature type="domain" description="KOW" evidence="6">
    <location>
        <begin position="11"/>
        <end position="38"/>
    </location>
</feature>
<dbReference type="GO" id="GO:0005840">
    <property type="term" value="C:ribosome"/>
    <property type="evidence" value="ECO:0007669"/>
    <property type="project" value="UniProtKB-KW"/>
</dbReference>
<dbReference type="InterPro" id="IPR041988">
    <property type="entry name" value="Ribosomal_uL24_KOW"/>
</dbReference>
<evidence type="ECO:0000256" key="5">
    <source>
        <dbReference type="HAMAP-Rule" id="MF_01326"/>
    </source>
</evidence>
<comment type="similarity">
    <text evidence="1 5">Belongs to the universal ribosomal protein uL24 family.</text>
</comment>
<evidence type="ECO:0000256" key="1">
    <source>
        <dbReference type="ARBA" id="ARBA00010618"/>
    </source>
</evidence>
<dbReference type="SUPFAM" id="SSF50104">
    <property type="entry name" value="Translation proteins SH3-like domain"/>
    <property type="match status" value="1"/>
</dbReference>
<dbReference type="InterPro" id="IPR003256">
    <property type="entry name" value="Ribosomal_uL24"/>
</dbReference>
<evidence type="ECO:0000259" key="6">
    <source>
        <dbReference type="SMART" id="SM00739"/>
    </source>
</evidence>
<name>A0A2M8EJR9_UNCKA</name>
<proteinExistence type="inferred from homology"/>
<dbReference type="SMART" id="SM00739">
    <property type="entry name" value="KOW"/>
    <property type="match status" value="1"/>
</dbReference>
<keyword evidence="2 5" id="KW-0689">Ribosomal protein</keyword>
<comment type="caution">
    <text evidence="7">The sequence shown here is derived from an EMBL/GenBank/DDBJ whole genome shotgun (WGS) entry which is preliminary data.</text>
</comment>
<organism evidence="7 8">
    <name type="scientific">candidate division WWE3 bacterium CG_4_9_14_0_2_um_filter_48_10</name>
    <dbReference type="NCBI Taxonomy" id="1975078"/>
    <lineage>
        <taxon>Bacteria</taxon>
        <taxon>Katanobacteria</taxon>
    </lineage>
</organism>
<protein>
    <recommendedName>
        <fullName evidence="4 5">Large ribosomal subunit protein uL24</fullName>
    </recommendedName>
</protein>
<dbReference type="HAMAP" id="MF_01326_B">
    <property type="entry name" value="Ribosomal_uL24_B"/>
    <property type="match status" value="1"/>
</dbReference>
<dbReference type="InterPro" id="IPR014722">
    <property type="entry name" value="Rib_uL2_dom2"/>
</dbReference>
<dbReference type="Proteomes" id="UP000228781">
    <property type="component" value="Unassembled WGS sequence"/>
</dbReference>
<dbReference type="InterPro" id="IPR008991">
    <property type="entry name" value="Translation_prot_SH3-like_sf"/>
</dbReference>
<evidence type="ECO:0000313" key="7">
    <source>
        <dbReference type="EMBL" id="PJC22992.1"/>
    </source>
</evidence>
<dbReference type="InterPro" id="IPR057264">
    <property type="entry name" value="Ribosomal_uL24_C"/>
</dbReference>
<dbReference type="GO" id="GO:1990904">
    <property type="term" value="C:ribonucleoprotein complex"/>
    <property type="evidence" value="ECO:0007669"/>
    <property type="project" value="UniProtKB-KW"/>
</dbReference>
<comment type="function">
    <text evidence="5">One of the proteins that surrounds the polypeptide exit tunnel on the outside of the subunit.</text>
</comment>
<comment type="subunit">
    <text evidence="5">Part of the 50S ribosomal subunit.</text>
</comment>
<keyword evidence="5" id="KW-0694">RNA-binding</keyword>
<gene>
    <name evidence="5" type="primary">rplX</name>
    <name evidence="7" type="ORF">CO059_01255</name>
</gene>
<dbReference type="CDD" id="cd06089">
    <property type="entry name" value="KOW_RPL26"/>
    <property type="match status" value="1"/>
</dbReference>
<evidence type="ECO:0000256" key="3">
    <source>
        <dbReference type="ARBA" id="ARBA00023274"/>
    </source>
</evidence>
<dbReference type="Pfam" id="PF17136">
    <property type="entry name" value="ribosomal_L24"/>
    <property type="match status" value="1"/>
</dbReference>
<sequence>MRRETGTKKIKIRKGDKVKIIAGKDIGKEGEVERMLRGENRAVVAGVNLVKKFVKRKGEREPGGIITVAAPIHISNLMLICPRCSKPTKVGYKVKEGGGRIRFCRRCGKEVDPPRAG</sequence>